<comment type="caution">
    <text evidence="2">The sequence shown here is derived from an EMBL/GenBank/DDBJ whole genome shotgun (WGS) entry which is preliminary data.</text>
</comment>
<evidence type="ECO:0000256" key="1">
    <source>
        <dbReference type="SAM" id="SignalP"/>
    </source>
</evidence>
<accession>A0AA37PFQ9</accession>
<gene>
    <name evidence="2" type="ORF">ColSpa_11651</name>
</gene>
<dbReference type="Proteomes" id="UP001055115">
    <property type="component" value="Unassembled WGS sequence"/>
</dbReference>
<name>A0AA37PFQ9_9PEZI</name>
<keyword evidence="1" id="KW-0732">Signal</keyword>
<dbReference type="AlphaFoldDB" id="A0AA37PFQ9"/>
<dbReference type="GeneID" id="73332453"/>
<dbReference type="RefSeq" id="XP_049133820.1">
    <property type="nucleotide sequence ID" value="XM_049277863.1"/>
</dbReference>
<reference evidence="2 3" key="1">
    <citation type="submission" date="2022-03" db="EMBL/GenBank/DDBJ databases">
        <title>Genome data of Colletotrichum spp.</title>
        <authorList>
            <person name="Utami Y.D."/>
            <person name="Hiruma K."/>
        </authorList>
    </citation>
    <scope>NUCLEOTIDE SEQUENCE [LARGE SCALE GENOMIC DNA]</scope>
    <source>
        <strain evidence="2 3">MAFF 239500</strain>
    </source>
</reference>
<protein>
    <submittedName>
        <fullName evidence="2">Uncharacterized protein</fullName>
    </submittedName>
</protein>
<feature type="signal peptide" evidence="1">
    <location>
        <begin position="1"/>
        <end position="20"/>
    </location>
</feature>
<evidence type="ECO:0000313" key="3">
    <source>
        <dbReference type="Proteomes" id="UP001055115"/>
    </source>
</evidence>
<dbReference type="EMBL" id="BQXU01000049">
    <property type="protein sequence ID" value="GKT51470.1"/>
    <property type="molecule type" value="Genomic_DNA"/>
</dbReference>
<keyword evidence="3" id="KW-1185">Reference proteome</keyword>
<evidence type="ECO:0000313" key="2">
    <source>
        <dbReference type="EMBL" id="GKT51470.1"/>
    </source>
</evidence>
<sequence length="87" mass="9336">MLGFCGCLGLIVMLRSAVWMAHVYEDPVLYNPGTFDENIIVNNENGLGTADVYYGLANLSSSGFALDQNPVAVVFAPKASTSDFKDV</sequence>
<feature type="chain" id="PRO_5041367023" evidence="1">
    <location>
        <begin position="21"/>
        <end position="87"/>
    </location>
</feature>
<proteinExistence type="predicted"/>
<organism evidence="2 3">
    <name type="scientific">Colletotrichum spaethianum</name>
    <dbReference type="NCBI Taxonomy" id="700344"/>
    <lineage>
        <taxon>Eukaryota</taxon>
        <taxon>Fungi</taxon>
        <taxon>Dikarya</taxon>
        <taxon>Ascomycota</taxon>
        <taxon>Pezizomycotina</taxon>
        <taxon>Sordariomycetes</taxon>
        <taxon>Hypocreomycetidae</taxon>
        <taxon>Glomerellales</taxon>
        <taxon>Glomerellaceae</taxon>
        <taxon>Colletotrichum</taxon>
        <taxon>Colletotrichum spaethianum species complex</taxon>
    </lineage>
</organism>